<dbReference type="GO" id="GO:0015031">
    <property type="term" value="P:protein transport"/>
    <property type="evidence" value="ECO:0007669"/>
    <property type="project" value="UniProtKB-KW"/>
</dbReference>
<keyword evidence="4 12" id="KW-0812">Transmembrane</keyword>
<evidence type="ECO:0000256" key="8">
    <source>
        <dbReference type="ARBA" id="ARBA00022927"/>
    </source>
</evidence>
<evidence type="ECO:0000313" key="14">
    <source>
        <dbReference type="WBParaSite" id="L893_g14631.t1"/>
    </source>
</evidence>
<evidence type="ECO:0000256" key="2">
    <source>
        <dbReference type="ARBA" id="ARBA00022448"/>
    </source>
</evidence>
<keyword evidence="9 12" id="KW-1133">Transmembrane helix</keyword>
<evidence type="ECO:0000313" key="13">
    <source>
        <dbReference type="Proteomes" id="UP000095287"/>
    </source>
</evidence>
<evidence type="ECO:0000256" key="11">
    <source>
        <dbReference type="PROSITE-ProRule" id="PRU00221"/>
    </source>
</evidence>
<dbReference type="InterPro" id="IPR015943">
    <property type="entry name" value="WD40/YVTN_repeat-like_dom_sf"/>
</dbReference>
<dbReference type="Gene3D" id="2.130.10.10">
    <property type="entry name" value="YVTN repeat-like/Quinoprotein amine dehydrogenase"/>
    <property type="match status" value="1"/>
</dbReference>
<dbReference type="GO" id="GO:0005789">
    <property type="term" value="C:endoplasmic reticulum membrane"/>
    <property type="evidence" value="ECO:0007669"/>
    <property type="project" value="UniProtKB-SubCell"/>
</dbReference>
<evidence type="ECO:0000256" key="9">
    <source>
        <dbReference type="ARBA" id="ARBA00022989"/>
    </source>
</evidence>
<dbReference type="PANTHER" id="PTHR23284">
    <property type="entry name" value="PROLACTIN REGULATORY ELEMENT BINDING PROTEIN"/>
    <property type="match status" value="1"/>
</dbReference>
<dbReference type="InterPro" id="IPR045260">
    <property type="entry name" value="Sec12-like"/>
</dbReference>
<evidence type="ECO:0000256" key="6">
    <source>
        <dbReference type="ARBA" id="ARBA00022824"/>
    </source>
</evidence>
<dbReference type="SUPFAM" id="SSF50978">
    <property type="entry name" value="WD40 repeat-like"/>
    <property type="match status" value="1"/>
</dbReference>
<sequence>MGASSSKKSPVIGSVATPMYCLNVMGSRHLLLGGGGGQAKTGVKNEIQTMLLGYDTNISHASGPAKAAAEPTGPRLRGAGLIDTSSRSTMGMDVISFGLPEDGRYLIAASHDQFCGFYETDGFEVVESDDEPRTLTLIPRRVALFETVLTANAKNDRFQKRVKFANLQGKLILVTSGSDGMIKVWNVEDILQDTDKSTPSKEWDAGHGQIDDLDVSPDGTTIFSLGDKSKSVFVWDTVSGRQLYEVQSPPGYTPRCVRFTNRAQDNNRDNMFFVVAYNPTVLRGKQETKLLRWVCSRRQTALDLVCSTNSISERISKIDVQDGGRWIAIGTMEGSVAVHRTSDLKKMKVNVGTHDNFVTDVKVLPPKTEDFPDLQKTFKMSYIPGPHSEAEVAVVSISVDNTVQLHTLPFDHTPSLVFVLLLSLLFTILCPVFFSFFLKL</sequence>
<dbReference type="Proteomes" id="UP000095287">
    <property type="component" value="Unplaced"/>
</dbReference>
<keyword evidence="6" id="KW-0256">Endoplasmic reticulum</keyword>
<reference evidence="14" key="1">
    <citation type="submission" date="2016-11" db="UniProtKB">
        <authorList>
            <consortium name="WormBaseParasite"/>
        </authorList>
    </citation>
    <scope>IDENTIFICATION</scope>
</reference>
<evidence type="ECO:0000256" key="7">
    <source>
        <dbReference type="ARBA" id="ARBA00022892"/>
    </source>
</evidence>
<keyword evidence="8" id="KW-0653">Protein transport</keyword>
<dbReference type="AlphaFoldDB" id="A0A1I7YBH6"/>
<dbReference type="InterPro" id="IPR036322">
    <property type="entry name" value="WD40_repeat_dom_sf"/>
</dbReference>
<feature type="repeat" description="WD" evidence="11">
    <location>
        <begin position="173"/>
        <end position="188"/>
    </location>
</feature>
<keyword evidence="5" id="KW-0677">Repeat</keyword>
<proteinExistence type="predicted"/>
<evidence type="ECO:0000256" key="10">
    <source>
        <dbReference type="ARBA" id="ARBA00023136"/>
    </source>
</evidence>
<organism evidence="13 14">
    <name type="scientific">Steinernema glaseri</name>
    <dbReference type="NCBI Taxonomy" id="37863"/>
    <lineage>
        <taxon>Eukaryota</taxon>
        <taxon>Metazoa</taxon>
        <taxon>Ecdysozoa</taxon>
        <taxon>Nematoda</taxon>
        <taxon>Chromadorea</taxon>
        <taxon>Rhabditida</taxon>
        <taxon>Tylenchina</taxon>
        <taxon>Panagrolaimomorpha</taxon>
        <taxon>Strongyloidoidea</taxon>
        <taxon>Steinernematidae</taxon>
        <taxon>Steinernema</taxon>
    </lineage>
</organism>
<comment type="subcellular location">
    <subcellularLocation>
        <location evidence="1">Endoplasmic reticulum membrane</location>
        <topology evidence="1">Single-pass membrane protein</topology>
    </subcellularLocation>
</comment>
<evidence type="ECO:0000256" key="5">
    <source>
        <dbReference type="ARBA" id="ARBA00022737"/>
    </source>
</evidence>
<dbReference type="GO" id="GO:0005085">
    <property type="term" value="F:guanyl-nucleotide exchange factor activity"/>
    <property type="evidence" value="ECO:0007669"/>
    <property type="project" value="InterPro"/>
</dbReference>
<protein>
    <submittedName>
        <fullName evidence="14">WD_REPEATS_REGION domain-containing protein</fullName>
    </submittedName>
</protein>
<keyword evidence="10 12" id="KW-0472">Membrane</keyword>
<dbReference type="WBParaSite" id="L893_g14631.t1">
    <property type="protein sequence ID" value="L893_g14631.t1"/>
    <property type="gene ID" value="L893_g14631"/>
</dbReference>
<dbReference type="GO" id="GO:0006888">
    <property type="term" value="P:endoplasmic reticulum to Golgi vesicle-mediated transport"/>
    <property type="evidence" value="ECO:0007669"/>
    <property type="project" value="TreeGrafter"/>
</dbReference>
<evidence type="ECO:0000256" key="12">
    <source>
        <dbReference type="SAM" id="Phobius"/>
    </source>
</evidence>
<keyword evidence="3 11" id="KW-0853">WD repeat</keyword>
<evidence type="ECO:0000256" key="3">
    <source>
        <dbReference type="ARBA" id="ARBA00022574"/>
    </source>
</evidence>
<accession>A0A1I7YBH6</accession>
<evidence type="ECO:0000256" key="4">
    <source>
        <dbReference type="ARBA" id="ARBA00022692"/>
    </source>
</evidence>
<keyword evidence="7" id="KW-0931">ER-Golgi transport</keyword>
<dbReference type="SMART" id="SM00320">
    <property type="entry name" value="WD40"/>
    <property type="match status" value="3"/>
</dbReference>
<dbReference type="GO" id="GO:0003400">
    <property type="term" value="P:regulation of COPII vesicle coating"/>
    <property type="evidence" value="ECO:0007669"/>
    <property type="project" value="TreeGrafter"/>
</dbReference>
<dbReference type="PROSITE" id="PS50082">
    <property type="entry name" value="WD_REPEATS_2"/>
    <property type="match status" value="1"/>
</dbReference>
<name>A0A1I7YBH6_9BILA</name>
<dbReference type="InterPro" id="IPR001680">
    <property type="entry name" value="WD40_rpt"/>
</dbReference>
<evidence type="ECO:0000256" key="1">
    <source>
        <dbReference type="ARBA" id="ARBA00004389"/>
    </source>
</evidence>
<feature type="transmembrane region" description="Helical" evidence="12">
    <location>
        <begin position="416"/>
        <end position="438"/>
    </location>
</feature>
<dbReference type="Pfam" id="PF00400">
    <property type="entry name" value="WD40"/>
    <property type="match status" value="1"/>
</dbReference>
<dbReference type="PANTHER" id="PTHR23284:SF0">
    <property type="entry name" value="PROLACTIN REGULATORY ELEMENT-BINDING PROTEIN"/>
    <property type="match status" value="1"/>
</dbReference>
<keyword evidence="13" id="KW-1185">Reference proteome</keyword>
<keyword evidence="2" id="KW-0813">Transport</keyword>